<dbReference type="EMBL" id="CM017321">
    <property type="protein sequence ID" value="KAE7999366.1"/>
    <property type="molecule type" value="Genomic_DNA"/>
</dbReference>
<dbReference type="Pfam" id="PF13639">
    <property type="entry name" value="zf-RING_2"/>
    <property type="match status" value="1"/>
</dbReference>
<dbReference type="InterPro" id="IPR046948">
    <property type="entry name" value="ATL20-22-like"/>
</dbReference>
<evidence type="ECO:0000256" key="8">
    <source>
        <dbReference type="ARBA" id="ARBA00022771"/>
    </source>
</evidence>
<keyword evidence="7" id="KW-0479">Metal-binding</keyword>
<keyword evidence="12 15" id="KW-0472">Membrane</keyword>
<sequence>MAPRLKQNKPRAILHHILIPYKKASPSPIQSISRHLIGSKAHAASDAFCSALSLKCRLNSCTEALVMDSVTITPMLCSFNFNFSNPQIKPIYSTSFSFFRFTHFRKLRTSSITFCYRSDSNPKKQNFNFSNRIFPPNPIWVLVPVLQSIKSFAASQAQKWVSSVQACNDSGKILDEISGGYLQNGGIGVALLSVTSNAKVRISPFVATLAANPTFVSGLFAWFIAQSIKMVLNFFVERKWDLRILFASGGMPSSHSALCTALTTSVALCHGIADSLFPVCLGFSLIVMYDAIGVRRHAGMQAEVLNMIVEDLFQGHPISQRKLKELLGHTPSQVLAGAVLGVVIYTFLSCPSQFPKPAGFTAVDCLGSPTNSVLATSSTGLGNSMPTSCKIIATLAVPAAWPDHFGEGFSGTGGLNGDLRLRWNVPDCGACEAQGSLCGFKSNSSQEIGCFDFPKAAGGNSLQVFRIMCFSIALPAITFVIGFACFACFMDKARGNMGNITARRTPAIVSPQPTIVVTGLDESTIQSYEKLVLGESRRLPGPNDSTCPICLTEYCTQETLRCIPECQHCFHADCIDEWLRRNNSCPVCRNSPSPAAQHATSN</sequence>
<evidence type="ECO:0000256" key="12">
    <source>
        <dbReference type="ARBA" id="ARBA00023136"/>
    </source>
</evidence>
<evidence type="ECO:0000259" key="16">
    <source>
        <dbReference type="PROSITE" id="PS50089"/>
    </source>
</evidence>
<dbReference type="InterPro" id="IPR013083">
    <property type="entry name" value="Znf_RING/FYVE/PHD"/>
</dbReference>
<dbReference type="Pfam" id="PF02681">
    <property type="entry name" value="DUF212"/>
    <property type="match status" value="1"/>
</dbReference>
<comment type="similarity">
    <text evidence="13">Belongs to the RING-type zinc finger family. ATL subfamily.</text>
</comment>
<dbReference type="GO" id="GO:0016020">
    <property type="term" value="C:membrane"/>
    <property type="evidence" value="ECO:0007669"/>
    <property type="project" value="UniProtKB-SubCell"/>
</dbReference>
<evidence type="ECO:0000256" key="7">
    <source>
        <dbReference type="ARBA" id="ARBA00022723"/>
    </source>
</evidence>
<evidence type="ECO:0000256" key="13">
    <source>
        <dbReference type="ARBA" id="ARBA00024209"/>
    </source>
</evidence>
<dbReference type="GO" id="GO:0008270">
    <property type="term" value="F:zinc ion binding"/>
    <property type="evidence" value="ECO:0007669"/>
    <property type="project" value="UniProtKB-KW"/>
</dbReference>
<dbReference type="EC" id="2.3.2.27" evidence="4"/>
<keyword evidence="8 14" id="KW-0863">Zinc-finger</keyword>
<evidence type="ECO:0000313" key="18">
    <source>
        <dbReference type="Proteomes" id="UP000327013"/>
    </source>
</evidence>
<evidence type="ECO:0000313" key="17">
    <source>
        <dbReference type="EMBL" id="KAE7999366.1"/>
    </source>
</evidence>
<dbReference type="CDD" id="cd16461">
    <property type="entry name" value="RING-H2_EL5-like"/>
    <property type="match status" value="1"/>
</dbReference>
<dbReference type="SUPFAM" id="SSF57850">
    <property type="entry name" value="RING/U-box"/>
    <property type="match status" value="1"/>
</dbReference>
<dbReference type="InterPro" id="IPR001841">
    <property type="entry name" value="Znf_RING"/>
</dbReference>
<evidence type="ECO:0000256" key="10">
    <source>
        <dbReference type="ARBA" id="ARBA00022833"/>
    </source>
</evidence>
<dbReference type="InterPro" id="IPR003832">
    <property type="entry name" value="DUF212"/>
</dbReference>
<evidence type="ECO:0000256" key="14">
    <source>
        <dbReference type="PROSITE-ProRule" id="PRU00175"/>
    </source>
</evidence>
<comment type="pathway">
    <text evidence="3">Protein modification; protein ubiquitination.</text>
</comment>
<feature type="transmembrane region" description="Helical" evidence="15">
    <location>
        <begin position="464"/>
        <end position="489"/>
    </location>
</feature>
<keyword evidence="18" id="KW-1185">Reference proteome</keyword>
<feature type="transmembrane region" description="Helical" evidence="15">
    <location>
        <begin position="202"/>
        <end position="224"/>
    </location>
</feature>
<dbReference type="Gene3D" id="3.30.40.10">
    <property type="entry name" value="Zinc/RING finger domain, C3HC4 (zinc finger)"/>
    <property type="match status" value="1"/>
</dbReference>
<proteinExistence type="inferred from homology"/>
<evidence type="ECO:0000256" key="11">
    <source>
        <dbReference type="ARBA" id="ARBA00022989"/>
    </source>
</evidence>
<dbReference type="OrthoDB" id="1716650at2759"/>
<name>A0A5N6QJC1_9ROSI</name>
<keyword evidence="6 15" id="KW-0812">Transmembrane</keyword>
<keyword evidence="10" id="KW-0862">Zinc</keyword>
<evidence type="ECO:0000256" key="1">
    <source>
        <dbReference type="ARBA" id="ARBA00000900"/>
    </source>
</evidence>
<evidence type="ECO:0000256" key="5">
    <source>
        <dbReference type="ARBA" id="ARBA00022679"/>
    </source>
</evidence>
<evidence type="ECO:0000256" key="2">
    <source>
        <dbReference type="ARBA" id="ARBA00004167"/>
    </source>
</evidence>
<dbReference type="PANTHER" id="PTHR46279:SF2">
    <property type="entry name" value="RING-H2 FINGER PROTEIN ATL21A-RELATED"/>
    <property type="match status" value="1"/>
</dbReference>
<dbReference type="SMART" id="SM00184">
    <property type="entry name" value="RING"/>
    <property type="match status" value="1"/>
</dbReference>
<dbReference type="Proteomes" id="UP000327013">
    <property type="component" value="Chromosome 1"/>
</dbReference>
<organism evidence="17 18">
    <name type="scientific">Carpinus fangiana</name>
    <dbReference type="NCBI Taxonomy" id="176857"/>
    <lineage>
        <taxon>Eukaryota</taxon>
        <taxon>Viridiplantae</taxon>
        <taxon>Streptophyta</taxon>
        <taxon>Embryophyta</taxon>
        <taxon>Tracheophyta</taxon>
        <taxon>Spermatophyta</taxon>
        <taxon>Magnoliopsida</taxon>
        <taxon>eudicotyledons</taxon>
        <taxon>Gunneridae</taxon>
        <taxon>Pentapetalae</taxon>
        <taxon>rosids</taxon>
        <taxon>fabids</taxon>
        <taxon>Fagales</taxon>
        <taxon>Betulaceae</taxon>
        <taxon>Carpinus</taxon>
    </lineage>
</organism>
<keyword evidence="9" id="KW-0833">Ubl conjugation pathway</keyword>
<dbReference type="GO" id="GO:0061630">
    <property type="term" value="F:ubiquitin protein ligase activity"/>
    <property type="evidence" value="ECO:0007669"/>
    <property type="project" value="UniProtKB-EC"/>
</dbReference>
<reference evidence="17 18" key="1">
    <citation type="submission" date="2019-06" db="EMBL/GenBank/DDBJ databases">
        <title>A chromosomal-level reference genome of Carpinus fangiana (Coryloideae, Betulaceae).</title>
        <authorList>
            <person name="Yang X."/>
            <person name="Wang Z."/>
            <person name="Zhang L."/>
            <person name="Hao G."/>
            <person name="Liu J."/>
            <person name="Yang Y."/>
        </authorList>
    </citation>
    <scope>NUCLEOTIDE SEQUENCE [LARGE SCALE GENOMIC DNA]</scope>
    <source>
        <strain evidence="17">Cfa_2016G</strain>
        <tissue evidence="17">Leaf</tissue>
    </source>
</reference>
<comment type="catalytic activity">
    <reaction evidence="1">
        <text>S-ubiquitinyl-[E2 ubiquitin-conjugating enzyme]-L-cysteine + [acceptor protein]-L-lysine = [E2 ubiquitin-conjugating enzyme]-L-cysteine + N(6)-ubiquitinyl-[acceptor protein]-L-lysine.</text>
        <dbReference type="EC" id="2.3.2.27"/>
    </reaction>
</comment>
<keyword evidence="5" id="KW-0808">Transferase</keyword>
<accession>A0A5N6QJC1</accession>
<evidence type="ECO:0000256" key="4">
    <source>
        <dbReference type="ARBA" id="ARBA00012483"/>
    </source>
</evidence>
<evidence type="ECO:0000256" key="15">
    <source>
        <dbReference type="SAM" id="Phobius"/>
    </source>
</evidence>
<dbReference type="PROSITE" id="PS50089">
    <property type="entry name" value="ZF_RING_2"/>
    <property type="match status" value="1"/>
</dbReference>
<evidence type="ECO:0000256" key="3">
    <source>
        <dbReference type="ARBA" id="ARBA00004906"/>
    </source>
</evidence>
<dbReference type="AlphaFoldDB" id="A0A5N6QJC1"/>
<comment type="subcellular location">
    <subcellularLocation>
        <location evidence="2">Membrane</location>
        <topology evidence="2">Single-pass membrane protein</topology>
    </subcellularLocation>
</comment>
<gene>
    <name evidence="17" type="ORF">FH972_003805</name>
</gene>
<evidence type="ECO:0000256" key="9">
    <source>
        <dbReference type="ARBA" id="ARBA00022786"/>
    </source>
</evidence>
<protein>
    <recommendedName>
        <fullName evidence="4">RING-type E3 ubiquitin transferase</fullName>
        <ecNumber evidence="4">2.3.2.27</ecNumber>
    </recommendedName>
</protein>
<feature type="domain" description="RING-type" evidence="16">
    <location>
        <begin position="547"/>
        <end position="589"/>
    </location>
</feature>
<evidence type="ECO:0000256" key="6">
    <source>
        <dbReference type="ARBA" id="ARBA00022692"/>
    </source>
</evidence>
<keyword evidence="11 15" id="KW-1133">Transmembrane helix</keyword>
<dbReference type="PANTHER" id="PTHR46279">
    <property type="entry name" value="RING/U-BOX SUPERFAMILY PROTEIN"/>
    <property type="match status" value="1"/>
</dbReference>